<accession>A0A7X5V581</accession>
<dbReference type="InterPro" id="IPR012338">
    <property type="entry name" value="Beta-lactam/transpept-like"/>
</dbReference>
<dbReference type="Pfam" id="PF00144">
    <property type="entry name" value="Beta-lactamase"/>
    <property type="match status" value="1"/>
</dbReference>
<comment type="caution">
    <text evidence="2">The sequence shown here is derived from an EMBL/GenBank/DDBJ whole genome shotgun (WGS) entry which is preliminary data.</text>
</comment>
<dbReference type="InterPro" id="IPR050491">
    <property type="entry name" value="AmpC-like"/>
</dbReference>
<gene>
    <name evidence="2" type="ORF">FHR20_004485</name>
</gene>
<dbReference type="InterPro" id="IPR001466">
    <property type="entry name" value="Beta-lactam-related"/>
</dbReference>
<evidence type="ECO:0000313" key="2">
    <source>
        <dbReference type="EMBL" id="NIJ67501.1"/>
    </source>
</evidence>
<dbReference type="EMBL" id="JAASQV010000007">
    <property type="protein sequence ID" value="NIJ67501.1"/>
    <property type="molecule type" value="Genomic_DNA"/>
</dbReference>
<feature type="domain" description="Beta-lactamase-related" evidence="1">
    <location>
        <begin position="13"/>
        <end position="317"/>
    </location>
</feature>
<name>A0A7X5V581_9SPHN</name>
<dbReference type="SUPFAM" id="SSF56601">
    <property type="entry name" value="beta-lactamase/transpeptidase-like"/>
    <property type="match status" value="1"/>
</dbReference>
<sequence length="442" mass="48822">MGIATLPARAAPVDDYIRSEMRKMGIPGLSIVVIRDRKIVKIAGYGSANLETRTPATPDSIYKIASLSKPFIASAILDLAADRKIGLDDRISQHLTGTPDSWKDITIRQVLTHTSGIPRDPNDYRPYQEQKPMAVIASAYTLPLSFQPGEKFLYSNVGYYILAQIIENATGAPWEGFVAARVFKPAGLQVTRPLTAAIVPDRAAGYDQVDGRLVNAENWIASRPSAAFLSSVRDLARWDIFLDEQRSRSPVFWEQTRTLPMLPNGRTGQYGLGWYVETYLGHARIHHDGQYPGFRSTWERFEDDKLTIIILTNSGQAPVESLALKVAGFYVPALVAPTFNTGVNLPTSSVASGSPVTIGFTLRAGKAAPKSVLELEIWDSENKAVYKQIKSGQDFAAGEDRRIDFQWTPAKPGKYWINLGIYGPKFTPSYAWSEHIGTLTVN</sequence>
<dbReference type="PANTHER" id="PTHR46825">
    <property type="entry name" value="D-ALANYL-D-ALANINE-CARBOXYPEPTIDASE/ENDOPEPTIDASE AMPH"/>
    <property type="match status" value="1"/>
</dbReference>
<dbReference type="AlphaFoldDB" id="A0A7X5V581"/>
<protein>
    <submittedName>
        <fullName evidence="2">CubicO group peptidase (Beta-lactamase class C family)</fullName>
    </submittedName>
</protein>
<organism evidence="2 3">
    <name type="scientific">Sphingomonas leidyi</name>
    <dbReference type="NCBI Taxonomy" id="68569"/>
    <lineage>
        <taxon>Bacteria</taxon>
        <taxon>Pseudomonadati</taxon>
        <taxon>Pseudomonadota</taxon>
        <taxon>Alphaproteobacteria</taxon>
        <taxon>Sphingomonadales</taxon>
        <taxon>Sphingomonadaceae</taxon>
        <taxon>Sphingomonas</taxon>
    </lineage>
</organism>
<evidence type="ECO:0000259" key="1">
    <source>
        <dbReference type="Pfam" id="PF00144"/>
    </source>
</evidence>
<dbReference type="PANTHER" id="PTHR46825:SF9">
    <property type="entry name" value="BETA-LACTAMASE-RELATED DOMAIN-CONTAINING PROTEIN"/>
    <property type="match status" value="1"/>
</dbReference>
<reference evidence="2 3" key="1">
    <citation type="submission" date="2020-03" db="EMBL/GenBank/DDBJ databases">
        <title>Genomic Encyclopedia of Type Strains, Phase IV (KMG-IV): sequencing the most valuable type-strain genomes for metagenomic binning, comparative biology and taxonomic classification.</title>
        <authorList>
            <person name="Goeker M."/>
        </authorList>
    </citation>
    <scope>NUCLEOTIDE SEQUENCE [LARGE SCALE GENOMIC DNA]</scope>
    <source>
        <strain evidence="2 3">DSM 4733</strain>
    </source>
</reference>
<dbReference type="Proteomes" id="UP000564677">
    <property type="component" value="Unassembled WGS sequence"/>
</dbReference>
<keyword evidence="3" id="KW-1185">Reference proteome</keyword>
<dbReference type="Gene3D" id="3.40.710.10">
    <property type="entry name" value="DD-peptidase/beta-lactamase superfamily"/>
    <property type="match status" value="1"/>
</dbReference>
<proteinExistence type="predicted"/>
<evidence type="ECO:0000313" key="3">
    <source>
        <dbReference type="Proteomes" id="UP000564677"/>
    </source>
</evidence>